<dbReference type="PANTHER" id="PTHR43384:SF6">
    <property type="entry name" value="SEPTUM SITE-DETERMINING PROTEIN MIND HOMOLOG, CHLOROPLASTIC"/>
    <property type="match status" value="1"/>
</dbReference>
<evidence type="ECO:0000256" key="1">
    <source>
        <dbReference type="ARBA" id="ARBA00022741"/>
    </source>
</evidence>
<dbReference type="GO" id="GO:0005524">
    <property type="term" value="F:ATP binding"/>
    <property type="evidence" value="ECO:0007669"/>
    <property type="project" value="UniProtKB-KW"/>
</dbReference>
<organism evidence="4 5">
    <name type="scientific">Thermoproteota archaeon</name>
    <dbReference type="NCBI Taxonomy" id="2056631"/>
    <lineage>
        <taxon>Archaea</taxon>
        <taxon>Thermoproteota</taxon>
    </lineage>
</organism>
<keyword evidence="1" id="KW-0547">Nucleotide-binding</keyword>
<dbReference type="InterPro" id="IPR014433">
    <property type="entry name" value="CooC"/>
</dbReference>
<dbReference type="GO" id="GO:0009898">
    <property type="term" value="C:cytoplasmic side of plasma membrane"/>
    <property type="evidence" value="ECO:0007669"/>
    <property type="project" value="TreeGrafter"/>
</dbReference>
<dbReference type="Pfam" id="PF01656">
    <property type="entry name" value="CbiA"/>
    <property type="match status" value="1"/>
</dbReference>
<dbReference type="GO" id="GO:0005829">
    <property type="term" value="C:cytosol"/>
    <property type="evidence" value="ECO:0007669"/>
    <property type="project" value="TreeGrafter"/>
</dbReference>
<dbReference type="EMBL" id="QMRA01000032">
    <property type="protein sequence ID" value="RLE54164.1"/>
    <property type="molecule type" value="Genomic_DNA"/>
</dbReference>
<evidence type="ECO:0000259" key="3">
    <source>
        <dbReference type="Pfam" id="PF01656"/>
    </source>
</evidence>
<accession>A0A497F3E3</accession>
<dbReference type="Proteomes" id="UP000269499">
    <property type="component" value="Unassembled WGS sequence"/>
</dbReference>
<dbReference type="AlphaFoldDB" id="A0A497F3E3"/>
<feature type="domain" description="CobQ/CobB/MinD/ParA nucleotide binding" evidence="3">
    <location>
        <begin position="4"/>
        <end position="235"/>
    </location>
</feature>
<dbReference type="PIRSF" id="PIRSF005647">
    <property type="entry name" value="CooC"/>
    <property type="match status" value="1"/>
</dbReference>
<dbReference type="GO" id="GO:0051782">
    <property type="term" value="P:negative regulation of cell division"/>
    <property type="evidence" value="ECO:0007669"/>
    <property type="project" value="TreeGrafter"/>
</dbReference>
<dbReference type="InterPro" id="IPR027417">
    <property type="entry name" value="P-loop_NTPase"/>
</dbReference>
<dbReference type="InterPro" id="IPR050625">
    <property type="entry name" value="ParA/MinD_ATPase"/>
</dbReference>
<evidence type="ECO:0000256" key="2">
    <source>
        <dbReference type="ARBA" id="ARBA00022840"/>
    </source>
</evidence>
<dbReference type="PANTHER" id="PTHR43384">
    <property type="entry name" value="SEPTUM SITE-DETERMINING PROTEIN MIND HOMOLOG, CHLOROPLASTIC-RELATED"/>
    <property type="match status" value="1"/>
</dbReference>
<comment type="caution">
    <text evidence="4">The sequence shown here is derived from an EMBL/GenBank/DDBJ whole genome shotgun (WGS) entry which is preliminary data.</text>
</comment>
<sequence>MKIAITGKGGVGKTTIAGTMARLMGRSGYRVIAVDADPNTNLAYTLGLPESEISRIKPLAVNRELLRERMEVYPGSLEQGFFKLYPKVDDIIDLYGIKCPDNVTLLVMGTVRDGGTGCLCPAHALMRALLRHLILKTNEVVILDMEAGIEHLARGTARGIDLMIAVVEPNMKAIDTAKRIKKLAMDIDVKKVVVVANKIASQEDEDYVKQALTRVGLKLIEVIPYDENVKLADMKRASLIEFAPKSPAVEAVERLKDKIIKKTI</sequence>
<proteinExistence type="predicted"/>
<name>A0A497F3E3_9CREN</name>
<protein>
    <recommendedName>
        <fullName evidence="3">CobQ/CobB/MinD/ParA nucleotide binding domain-containing protein</fullName>
    </recommendedName>
</protein>
<dbReference type="InterPro" id="IPR002586">
    <property type="entry name" value="CobQ/CobB/MinD/ParA_Nub-bd_dom"/>
</dbReference>
<dbReference type="Gene3D" id="3.40.50.300">
    <property type="entry name" value="P-loop containing nucleotide triphosphate hydrolases"/>
    <property type="match status" value="1"/>
</dbReference>
<dbReference type="SUPFAM" id="SSF52540">
    <property type="entry name" value="P-loop containing nucleoside triphosphate hydrolases"/>
    <property type="match status" value="1"/>
</dbReference>
<evidence type="ECO:0000313" key="4">
    <source>
        <dbReference type="EMBL" id="RLE54164.1"/>
    </source>
</evidence>
<evidence type="ECO:0000313" key="5">
    <source>
        <dbReference type="Proteomes" id="UP000269499"/>
    </source>
</evidence>
<keyword evidence="2" id="KW-0067">ATP-binding</keyword>
<gene>
    <name evidence="4" type="ORF">DRJ26_02205</name>
</gene>
<reference evidence="4 5" key="1">
    <citation type="submission" date="2018-06" db="EMBL/GenBank/DDBJ databases">
        <title>Extensive metabolic versatility and redundancy in microbially diverse, dynamic hydrothermal sediments.</title>
        <authorList>
            <person name="Dombrowski N."/>
            <person name="Teske A."/>
            <person name="Baker B.J."/>
        </authorList>
    </citation>
    <scope>NUCLEOTIDE SEQUENCE [LARGE SCALE GENOMIC DNA]</scope>
    <source>
        <strain evidence="4">B20_G2</strain>
    </source>
</reference>
<dbReference type="GO" id="GO:0016887">
    <property type="term" value="F:ATP hydrolysis activity"/>
    <property type="evidence" value="ECO:0007669"/>
    <property type="project" value="TreeGrafter"/>
</dbReference>
<dbReference type="FunFam" id="3.40.50.300:FF:001573">
    <property type="entry name" value="Carbon monoxide dehydrogenase accessory protein CooC"/>
    <property type="match status" value="1"/>
</dbReference>